<name>A0ABS1DBX7_9PROT</name>
<evidence type="ECO:0000313" key="3">
    <source>
        <dbReference type="Proteomes" id="UP001296873"/>
    </source>
</evidence>
<dbReference type="RefSeq" id="WP_200339290.1">
    <property type="nucleotide sequence ID" value="NZ_NRRL01000005.1"/>
</dbReference>
<evidence type="ECO:0000313" key="2">
    <source>
        <dbReference type="EMBL" id="MBK1667223.1"/>
    </source>
</evidence>
<feature type="region of interest" description="Disordered" evidence="1">
    <location>
        <begin position="54"/>
        <end position="92"/>
    </location>
</feature>
<dbReference type="Proteomes" id="UP001296873">
    <property type="component" value="Unassembled WGS sequence"/>
</dbReference>
<dbReference type="EMBL" id="NRRL01000005">
    <property type="protein sequence ID" value="MBK1667223.1"/>
    <property type="molecule type" value="Genomic_DNA"/>
</dbReference>
<comment type="caution">
    <text evidence="2">The sequence shown here is derived from an EMBL/GenBank/DDBJ whole genome shotgun (WGS) entry which is preliminary data.</text>
</comment>
<feature type="compositionally biased region" description="Basic and acidic residues" evidence="1">
    <location>
        <begin position="1"/>
        <end position="19"/>
    </location>
</feature>
<evidence type="ECO:0000256" key="1">
    <source>
        <dbReference type="SAM" id="MobiDB-lite"/>
    </source>
</evidence>
<feature type="compositionally biased region" description="Basic and acidic residues" evidence="1">
    <location>
        <begin position="63"/>
        <end position="84"/>
    </location>
</feature>
<keyword evidence="3" id="KW-1185">Reference proteome</keyword>
<reference evidence="2 3" key="1">
    <citation type="journal article" date="2020" name="Microorganisms">
        <title>Osmotic Adaptation and Compatible Solute Biosynthesis of Phototrophic Bacteria as Revealed from Genome Analyses.</title>
        <authorList>
            <person name="Imhoff J.F."/>
            <person name="Rahn T."/>
            <person name="Kunzel S."/>
            <person name="Keller A."/>
            <person name="Neulinger S.C."/>
        </authorList>
    </citation>
    <scope>NUCLEOTIDE SEQUENCE [LARGE SCALE GENOMIC DNA]</scope>
    <source>
        <strain evidence="2 3">DSM 9895</strain>
    </source>
</reference>
<feature type="region of interest" description="Disordered" evidence="1">
    <location>
        <begin position="1"/>
        <end position="33"/>
    </location>
</feature>
<gene>
    <name evidence="2" type="ORF">CKO28_04095</name>
</gene>
<protein>
    <submittedName>
        <fullName evidence="2">Uncharacterized protein</fullName>
    </submittedName>
</protein>
<proteinExistence type="predicted"/>
<accession>A0ABS1DBX7</accession>
<organism evidence="2 3">
    <name type="scientific">Rhodovibrio sodomensis</name>
    <dbReference type="NCBI Taxonomy" id="1088"/>
    <lineage>
        <taxon>Bacteria</taxon>
        <taxon>Pseudomonadati</taxon>
        <taxon>Pseudomonadota</taxon>
        <taxon>Alphaproteobacteria</taxon>
        <taxon>Rhodospirillales</taxon>
        <taxon>Rhodovibrionaceae</taxon>
        <taxon>Rhodovibrio</taxon>
    </lineage>
</organism>
<sequence length="92" mass="9793">MSESQKPRGDQDFVADKVEPIAPHRAAKRSDNAELLDALSGAMRAPQMMHQDDVLLGGLGSDDGARTATAEHPEEAATEADPRQLDLLAKSA</sequence>